<gene>
    <name evidence="2" type="ORF">H8S55_02390</name>
</gene>
<dbReference type="Proteomes" id="UP000602260">
    <property type="component" value="Unassembled WGS sequence"/>
</dbReference>
<dbReference type="EMBL" id="JACOPN010000001">
    <property type="protein sequence ID" value="MBC5716180.1"/>
    <property type="molecule type" value="Genomic_DNA"/>
</dbReference>
<organism evidence="2 3">
    <name type="scientific">Flintibacter faecis</name>
    <dbReference type="NCBI Taxonomy" id="2763047"/>
    <lineage>
        <taxon>Bacteria</taxon>
        <taxon>Bacillati</taxon>
        <taxon>Bacillota</taxon>
        <taxon>Clostridia</taxon>
        <taxon>Eubacteriales</taxon>
        <taxon>Flintibacter</taxon>
    </lineage>
</organism>
<feature type="region of interest" description="Disordered" evidence="1">
    <location>
        <begin position="42"/>
        <end position="68"/>
    </location>
</feature>
<proteinExistence type="predicted"/>
<sequence>MKDRDYLWCLANGLLDREEQLERLCPDCRGKAEQARCPVCGRPEEPGEGGSNPAFDPAQFQRLKEGGA</sequence>
<protein>
    <submittedName>
        <fullName evidence="2">Molybdopterin oxidoreductase</fullName>
    </submittedName>
</protein>
<name>A0A8J6J291_9FIRM</name>
<comment type="caution">
    <text evidence="2">The sequence shown here is derived from an EMBL/GenBank/DDBJ whole genome shotgun (WGS) entry which is preliminary data.</text>
</comment>
<evidence type="ECO:0000313" key="2">
    <source>
        <dbReference type="EMBL" id="MBC5716180.1"/>
    </source>
</evidence>
<accession>A0A8J6J291</accession>
<keyword evidence="3" id="KW-1185">Reference proteome</keyword>
<evidence type="ECO:0000313" key="3">
    <source>
        <dbReference type="Proteomes" id="UP000602260"/>
    </source>
</evidence>
<evidence type="ECO:0000256" key="1">
    <source>
        <dbReference type="SAM" id="MobiDB-lite"/>
    </source>
</evidence>
<reference evidence="2" key="1">
    <citation type="submission" date="2020-08" db="EMBL/GenBank/DDBJ databases">
        <title>Genome public.</title>
        <authorList>
            <person name="Liu C."/>
            <person name="Sun Q."/>
        </authorList>
    </citation>
    <scope>NUCLEOTIDE SEQUENCE</scope>
    <source>
        <strain evidence="2">BX5</strain>
    </source>
</reference>
<dbReference type="AlphaFoldDB" id="A0A8J6J291"/>